<name>A0A7T2RYB2_ACIJO</name>
<proteinExistence type="predicted"/>
<dbReference type="Proteomes" id="UP000595107">
    <property type="component" value="Chromosome"/>
</dbReference>
<organism evidence="1 2">
    <name type="scientific">Acinetobacter johnsonii</name>
    <dbReference type="NCBI Taxonomy" id="40214"/>
    <lineage>
        <taxon>Bacteria</taxon>
        <taxon>Pseudomonadati</taxon>
        <taxon>Pseudomonadota</taxon>
        <taxon>Gammaproteobacteria</taxon>
        <taxon>Moraxellales</taxon>
        <taxon>Moraxellaceae</taxon>
        <taxon>Acinetobacter</taxon>
    </lineage>
</organism>
<evidence type="ECO:0000313" key="2">
    <source>
        <dbReference type="Proteomes" id="UP000595107"/>
    </source>
</evidence>
<evidence type="ECO:0000313" key="1">
    <source>
        <dbReference type="EMBL" id="QPS05584.1"/>
    </source>
</evidence>
<reference evidence="1 2" key="1">
    <citation type="submission" date="2020-12" db="EMBL/GenBank/DDBJ databases">
        <title>FDA dAtabase for Regulatory Grade micrObial Sequences (FDA-ARGOS): Supporting development and validation of Infectious Disease Dx tests.</title>
        <authorList>
            <person name="Sproer C."/>
            <person name="Gronow S."/>
            <person name="Severitt S."/>
            <person name="Schroder I."/>
            <person name="Tallon L."/>
            <person name="Sadzewicz L."/>
            <person name="Zhao X."/>
            <person name="Boylan J."/>
            <person name="Ott S."/>
            <person name="Bowen H."/>
            <person name="Vavikolanu K."/>
            <person name="Mehta A."/>
            <person name="Aluvathingal J."/>
            <person name="Nadendla S."/>
            <person name="Lowell S."/>
            <person name="Myers T."/>
            <person name="Yan Y."/>
            <person name="Sichtig H."/>
        </authorList>
    </citation>
    <scope>NUCLEOTIDE SEQUENCE [LARGE SCALE GENOMIC DNA]</scope>
    <source>
        <strain evidence="1 2">FDAARGOS_910</strain>
    </source>
</reference>
<gene>
    <name evidence="1" type="ORF">I6G67_02885</name>
</gene>
<accession>A0A7T2RYB2</accession>
<dbReference type="AlphaFoldDB" id="A0A7T2RYB2"/>
<dbReference type="EMBL" id="CP065666">
    <property type="protein sequence ID" value="QPS05584.1"/>
    <property type="molecule type" value="Genomic_DNA"/>
</dbReference>
<sequence length="406" mass="46811">MNKLLVVQTCGTTSHLSEDQLVDLINKYKRGDRLEKLLDEFSINIRPTMLVRSFPLVRVSKCPNCPADLACSIANKSSKLLLNNHKAECWNCGHKPYIYNCPCSACIAIRRKEEVQTEIKMKNDIKLKKEAIEKEYGFERYEKIEEDSLSIKEKIFLCTILRCCLSEDGQYINPIGSSLEPVTPHQELTTKIIKHLIKNKILVPSTDSDIDAFVFDENNKPNSYYTYDVKYVLNINANDKFSLLIERLLYLEIDVHESYETLLDIWKDLAFYEVLSYFLHQMNDVGYEPSIGEVTKTTFSKLLENFSVGQVFNIIFRAVANSTRAYQSGEYAKKHAMNMVVTSCRNQGERAIAEQWDLKLYNRIRQLPESELSKMLFTAILQQPHIGFRVSPTLENLLEIAKSNNL</sequence>
<protein>
    <submittedName>
        <fullName evidence="1">Uncharacterized protein</fullName>
    </submittedName>
</protein>